<name>A0AAV8YF00_9CUCU</name>
<dbReference type="PANTHER" id="PTHR47331">
    <property type="entry name" value="PHD-TYPE DOMAIN-CONTAINING PROTEIN"/>
    <property type="match status" value="1"/>
</dbReference>
<evidence type="ECO:0000259" key="1">
    <source>
        <dbReference type="Pfam" id="PF18701"/>
    </source>
</evidence>
<reference evidence="2" key="1">
    <citation type="journal article" date="2023" name="Insect Mol. Biol.">
        <title>Genome sequencing provides insights into the evolution of gene families encoding plant cell wall-degrading enzymes in longhorned beetles.</title>
        <authorList>
            <person name="Shin N.R."/>
            <person name="Okamura Y."/>
            <person name="Kirsch R."/>
            <person name="Pauchet Y."/>
        </authorList>
    </citation>
    <scope>NUCLEOTIDE SEQUENCE</scope>
    <source>
        <strain evidence="2">AMC_N1</strain>
    </source>
</reference>
<evidence type="ECO:0000313" key="3">
    <source>
        <dbReference type="Proteomes" id="UP001162162"/>
    </source>
</evidence>
<dbReference type="Proteomes" id="UP001162162">
    <property type="component" value="Unassembled WGS sequence"/>
</dbReference>
<feature type="domain" description="DUF5641" evidence="1">
    <location>
        <begin position="168"/>
        <end position="212"/>
    </location>
</feature>
<protein>
    <recommendedName>
        <fullName evidence="1">DUF5641 domain-containing protein</fullName>
    </recommendedName>
</protein>
<organism evidence="2 3">
    <name type="scientific">Aromia moschata</name>
    <dbReference type="NCBI Taxonomy" id="1265417"/>
    <lineage>
        <taxon>Eukaryota</taxon>
        <taxon>Metazoa</taxon>
        <taxon>Ecdysozoa</taxon>
        <taxon>Arthropoda</taxon>
        <taxon>Hexapoda</taxon>
        <taxon>Insecta</taxon>
        <taxon>Pterygota</taxon>
        <taxon>Neoptera</taxon>
        <taxon>Endopterygota</taxon>
        <taxon>Coleoptera</taxon>
        <taxon>Polyphaga</taxon>
        <taxon>Cucujiformia</taxon>
        <taxon>Chrysomeloidea</taxon>
        <taxon>Cerambycidae</taxon>
        <taxon>Cerambycinae</taxon>
        <taxon>Callichromatini</taxon>
        <taxon>Aromia</taxon>
    </lineage>
</organism>
<sequence length="217" mass="24746">MPLHHGSSLLEIPLSEEAFQEERKPCLHSVASTDFFETLLNNYSSLNHLQRVIAYVLRFVFNLKNPANKHSLSLSFCDLNQALLLLIKYTQQKYFSVLLNQVKCNQTIPKSFQKLSIFLDDQDILRVGGRLHHSNLTYDKKHPALLPRSSRLTTLLIEYYHRKYLHAGAPPLRWQLARVVGVHPGADGVVRVATVRTSTGLMKRPVVKLCPLPLIKT</sequence>
<dbReference type="EMBL" id="JAPWTK010000111">
    <property type="protein sequence ID" value="KAJ8949760.1"/>
    <property type="molecule type" value="Genomic_DNA"/>
</dbReference>
<gene>
    <name evidence="2" type="ORF">NQ318_005083</name>
</gene>
<dbReference type="AlphaFoldDB" id="A0AAV8YF00"/>
<dbReference type="Pfam" id="PF18701">
    <property type="entry name" value="DUF5641"/>
    <property type="match status" value="1"/>
</dbReference>
<dbReference type="PANTHER" id="PTHR47331:SF1">
    <property type="entry name" value="GAG-LIKE PROTEIN"/>
    <property type="match status" value="1"/>
</dbReference>
<comment type="caution">
    <text evidence="2">The sequence shown here is derived from an EMBL/GenBank/DDBJ whole genome shotgun (WGS) entry which is preliminary data.</text>
</comment>
<keyword evidence="3" id="KW-1185">Reference proteome</keyword>
<evidence type="ECO:0000313" key="2">
    <source>
        <dbReference type="EMBL" id="KAJ8949760.1"/>
    </source>
</evidence>
<accession>A0AAV8YF00</accession>
<proteinExistence type="predicted"/>
<dbReference type="InterPro" id="IPR040676">
    <property type="entry name" value="DUF5641"/>
</dbReference>